<evidence type="ECO:0000313" key="8">
    <source>
        <dbReference type="Proteomes" id="UP000219050"/>
    </source>
</evidence>
<dbReference type="EMBL" id="CP021404">
    <property type="protein sequence ID" value="ATI40673.1"/>
    <property type="molecule type" value="Genomic_DNA"/>
</dbReference>
<dbReference type="RefSeq" id="WP_097372341.1">
    <property type="nucleotide sequence ID" value="NZ_CP021404.1"/>
</dbReference>
<dbReference type="NCBIfam" id="TIGR00138">
    <property type="entry name" value="rsmG_gidB"/>
    <property type="match status" value="1"/>
</dbReference>
<dbReference type="PANTHER" id="PTHR31760">
    <property type="entry name" value="S-ADENOSYL-L-METHIONINE-DEPENDENT METHYLTRANSFERASES SUPERFAMILY PROTEIN"/>
    <property type="match status" value="1"/>
</dbReference>
<feature type="binding site" evidence="6">
    <location>
        <position position="137"/>
    </location>
    <ligand>
        <name>S-adenosyl-L-methionine</name>
        <dbReference type="ChEBI" id="CHEBI:59789"/>
    </ligand>
</feature>
<sequence>MTSAQFGDRNVSRETLERLEIYAALLEKWNKSINLVAPSTIPDLWTRHFADSAQVFDLAPGSGRWIDLGTGGGFPGLICAILAAEHAPDLSFAFVESDRRKCEFLRTVIRETGVQADVSASRIEQAKIEPGDIISARALASLDKLLSLSLPLMKANAVCLFPKGANYQGEVDASLESWSFSLQKTPSITDPNAVILSLGDIARA</sequence>
<evidence type="ECO:0000256" key="2">
    <source>
        <dbReference type="ARBA" id="ARBA00022552"/>
    </source>
</evidence>
<evidence type="ECO:0000256" key="4">
    <source>
        <dbReference type="ARBA" id="ARBA00022679"/>
    </source>
</evidence>
<evidence type="ECO:0000256" key="5">
    <source>
        <dbReference type="ARBA" id="ARBA00022691"/>
    </source>
</evidence>
<feature type="binding site" evidence="6">
    <location>
        <position position="69"/>
    </location>
    <ligand>
        <name>S-adenosyl-L-methionine</name>
        <dbReference type="ChEBI" id="CHEBI:59789"/>
    </ligand>
</feature>
<comment type="subcellular location">
    <subcellularLocation>
        <location evidence="6">Cytoplasm</location>
    </subcellularLocation>
</comment>
<name>A0A291LVC8_9RHOB</name>
<comment type="catalytic activity">
    <reaction evidence="6">
        <text>guanosine(527) in 16S rRNA + S-adenosyl-L-methionine = N(7)-methylguanosine(527) in 16S rRNA + S-adenosyl-L-homocysteine</text>
        <dbReference type="Rhea" id="RHEA:42732"/>
        <dbReference type="Rhea" id="RHEA-COMP:10209"/>
        <dbReference type="Rhea" id="RHEA-COMP:10210"/>
        <dbReference type="ChEBI" id="CHEBI:57856"/>
        <dbReference type="ChEBI" id="CHEBI:59789"/>
        <dbReference type="ChEBI" id="CHEBI:74269"/>
        <dbReference type="ChEBI" id="CHEBI:74480"/>
        <dbReference type="EC" id="2.1.1.170"/>
    </reaction>
</comment>
<organism evidence="7 8">
    <name type="scientific">Pacificitalea manganoxidans</name>
    <dbReference type="NCBI Taxonomy" id="1411902"/>
    <lineage>
        <taxon>Bacteria</taxon>
        <taxon>Pseudomonadati</taxon>
        <taxon>Pseudomonadota</taxon>
        <taxon>Alphaproteobacteria</taxon>
        <taxon>Rhodobacterales</taxon>
        <taxon>Paracoccaceae</taxon>
        <taxon>Pacificitalea</taxon>
    </lineage>
</organism>
<keyword evidence="8" id="KW-1185">Reference proteome</keyword>
<dbReference type="Proteomes" id="UP000219050">
    <property type="component" value="Chromosome"/>
</dbReference>
<evidence type="ECO:0000313" key="7">
    <source>
        <dbReference type="EMBL" id="ATI40673.1"/>
    </source>
</evidence>
<keyword evidence="4 6" id="KW-0808">Transferase</keyword>
<comment type="caution">
    <text evidence="6">Lacks conserved residue(s) required for the propagation of feature annotation.</text>
</comment>
<protein>
    <recommendedName>
        <fullName evidence="6">Ribosomal RNA small subunit methyltransferase G</fullName>
        <ecNumber evidence="6">2.1.1.170</ecNumber>
    </recommendedName>
    <alternativeName>
        <fullName evidence="6">16S rRNA 7-methylguanosine methyltransferase</fullName>
        <shortName evidence="6">16S rRNA m7G methyltransferase</shortName>
    </alternativeName>
</protein>
<evidence type="ECO:0000256" key="1">
    <source>
        <dbReference type="ARBA" id="ARBA00022490"/>
    </source>
</evidence>
<evidence type="ECO:0000256" key="3">
    <source>
        <dbReference type="ARBA" id="ARBA00022603"/>
    </source>
</evidence>
<dbReference type="PANTHER" id="PTHR31760:SF0">
    <property type="entry name" value="S-ADENOSYL-L-METHIONINE-DEPENDENT METHYLTRANSFERASES SUPERFAMILY PROTEIN"/>
    <property type="match status" value="1"/>
</dbReference>
<feature type="binding site" evidence="6">
    <location>
        <position position="74"/>
    </location>
    <ligand>
        <name>S-adenosyl-L-methionine</name>
        <dbReference type="ChEBI" id="CHEBI:59789"/>
    </ligand>
</feature>
<dbReference type="PIRSF" id="PIRSF003078">
    <property type="entry name" value="GidB"/>
    <property type="match status" value="1"/>
</dbReference>
<keyword evidence="1 6" id="KW-0963">Cytoplasm</keyword>
<dbReference type="HAMAP" id="MF_00074">
    <property type="entry name" value="16SrRNA_methyltr_G"/>
    <property type="match status" value="1"/>
</dbReference>
<keyword evidence="5 6" id="KW-0949">S-adenosyl-L-methionine</keyword>
<proteinExistence type="inferred from homology"/>
<accession>A0A291LVC8</accession>
<comment type="function">
    <text evidence="6">Specifically methylates the N7 position of guanine in position 527 of 16S rRNA.</text>
</comment>
<dbReference type="InterPro" id="IPR029063">
    <property type="entry name" value="SAM-dependent_MTases_sf"/>
</dbReference>
<dbReference type="GO" id="GO:0070043">
    <property type="term" value="F:rRNA (guanine-N7-)-methyltransferase activity"/>
    <property type="evidence" value="ECO:0007669"/>
    <property type="project" value="UniProtKB-UniRule"/>
</dbReference>
<dbReference type="OrthoDB" id="9808773at2"/>
<dbReference type="SUPFAM" id="SSF53335">
    <property type="entry name" value="S-adenosyl-L-methionine-dependent methyltransferases"/>
    <property type="match status" value="1"/>
</dbReference>
<dbReference type="GO" id="GO:0005829">
    <property type="term" value="C:cytosol"/>
    <property type="evidence" value="ECO:0007669"/>
    <property type="project" value="TreeGrafter"/>
</dbReference>
<dbReference type="InterPro" id="IPR003682">
    <property type="entry name" value="rRNA_ssu_MeTfrase_G"/>
</dbReference>
<dbReference type="AlphaFoldDB" id="A0A291LVC8"/>
<dbReference type="EC" id="2.1.1.170" evidence="6"/>
<reference evidence="7 8" key="1">
    <citation type="submission" date="2017-05" db="EMBL/GenBank/DDBJ databases">
        <title>Comparative genomic and metabolic analysis of manganese-oxidizing mechanisms in Celeribater manganoxidans DY25T: its adaption to the environment of polymetallic nodule.</title>
        <authorList>
            <person name="Wang X."/>
        </authorList>
    </citation>
    <scope>NUCLEOTIDE SEQUENCE [LARGE SCALE GENOMIC DNA]</scope>
    <source>
        <strain evidence="7 8">DY25</strain>
    </source>
</reference>
<keyword evidence="3 6" id="KW-0489">Methyltransferase</keyword>
<keyword evidence="2 6" id="KW-0698">rRNA processing</keyword>
<gene>
    <name evidence="6" type="primary">rsmG</name>
    <name evidence="7" type="ORF">CBW24_00695</name>
</gene>
<dbReference type="Gene3D" id="3.40.50.150">
    <property type="entry name" value="Vaccinia Virus protein VP39"/>
    <property type="match status" value="1"/>
</dbReference>
<evidence type="ECO:0000256" key="6">
    <source>
        <dbReference type="HAMAP-Rule" id="MF_00074"/>
    </source>
</evidence>
<dbReference type="KEGG" id="cmag:CBW24_00695"/>
<comment type="similarity">
    <text evidence="6">Belongs to the methyltransferase superfamily. RNA methyltransferase RsmG family.</text>
</comment>
<feature type="binding site" evidence="6">
    <location>
        <begin position="123"/>
        <end position="124"/>
    </location>
    <ligand>
        <name>S-adenosyl-L-methionine</name>
        <dbReference type="ChEBI" id="CHEBI:59789"/>
    </ligand>
</feature>
<dbReference type="Pfam" id="PF02527">
    <property type="entry name" value="GidB"/>
    <property type="match status" value="1"/>
</dbReference>